<name>A0A6J6UV86_9ZZZZ</name>
<dbReference type="PANTHER" id="PTHR48207:SF3">
    <property type="entry name" value="SUCCINATE--HYDROXYMETHYLGLUTARATE COA-TRANSFERASE"/>
    <property type="match status" value="1"/>
</dbReference>
<evidence type="ECO:0000313" key="2">
    <source>
        <dbReference type="EMBL" id="CAB4763015.1"/>
    </source>
</evidence>
<gene>
    <name evidence="2" type="ORF">UFOPK2754_02539</name>
</gene>
<dbReference type="EMBL" id="CAEZYR010000118">
    <property type="protein sequence ID" value="CAB4763015.1"/>
    <property type="molecule type" value="Genomic_DNA"/>
</dbReference>
<protein>
    <submittedName>
        <fullName evidence="2">Unannotated protein</fullName>
    </submittedName>
</protein>
<organism evidence="2">
    <name type="scientific">freshwater metagenome</name>
    <dbReference type="NCBI Taxonomy" id="449393"/>
    <lineage>
        <taxon>unclassified sequences</taxon>
        <taxon>metagenomes</taxon>
        <taxon>ecological metagenomes</taxon>
    </lineage>
</organism>
<accession>A0A6J6UV86</accession>
<dbReference type="InterPro" id="IPR050483">
    <property type="entry name" value="CoA-transferase_III_domain"/>
</dbReference>
<sequence>MASAPGPWPLSAMRVVDLSSEIAGGYCTKILADAGADVVKIESTAGDPLRRWSASGRPLAQGDAPLFQYLHTSKRSVVGDRAVAERWISDADVVVTTEPIDVDRSRVGNDRLVIVSITPWGASGPWRDRPATEFTVQAACGTTFTRGLPERAPLSVGGRHGEWNVATFGAMGAVTAWLHAQRTGIGQHVDVSMFEALHTTMNSPYAALMAQWAPDADLGRTIEVPSIEPALDGWVGFCTQTGQQWKDFCSLVERPEMGDDPRFTNNLARMPYRLEIAQVVHAFTSVRTVEEICELAALFRVPATPVGNGRSVLEMDHFRERGVFVTSPHGFRQPRVPYLLHGRENRPFTPAPELGEHDAAAVWEPRVPATPRAPGTTKPFEGLKVLDISAFWAGPFASSYLGALGADVIKIESMHRPDMMRFGGTPFFGEGAWEWSGVTSGTNSSKRAVTLDLDREPGRSLVRRLVQWADVIVENMAPRVFDQHGLGWAQVHALNERAVMLRMPAFGLDGPWRDRTGWAMTVEQTTGLAWTTGYRDIPVVPRGACDPLGSLHALVALVSALEDREHTNVGCLVEVALVESAFNIAAEQVIEWSANGALLHTDENRGPFAAPQGLYPTSIDDRFVAVAVATDSQWRAMCALLTHPDLDPAWDVAERRANHDSIDVVMASWMTTRSPAAAESALLGAGIPASAVVSPRTLLENPQMRHRGFLQRMDHPIHGSCEYPGYPMQFSAFGAALHSGPPPTFGQHNDQVLEEVLGLRAAEIHELRAAGHIGERPAFV</sequence>
<dbReference type="SUPFAM" id="SSF89796">
    <property type="entry name" value="CoA-transferase family III (CaiB/BaiF)"/>
    <property type="match status" value="2"/>
</dbReference>
<proteinExistence type="predicted"/>
<dbReference type="InterPro" id="IPR044855">
    <property type="entry name" value="CoA-Trfase_III_dom3_sf"/>
</dbReference>
<evidence type="ECO:0000256" key="1">
    <source>
        <dbReference type="ARBA" id="ARBA00022679"/>
    </source>
</evidence>
<dbReference type="Gene3D" id="3.30.1540.10">
    <property type="entry name" value="formyl-coa transferase, domain 3"/>
    <property type="match status" value="2"/>
</dbReference>
<dbReference type="Gene3D" id="3.40.50.10540">
    <property type="entry name" value="Crotonobetainyl-coa:carnitine coa-transferase, domain 1"/>
    <property type="match status" value="2"/>
</dbReference>
<dbReference type="InterPro" id="IPR023606">
    <property type="entry name" value="CoA-Trfase_III_dom_1_sf"/>
</dbReference>
<keyword evidence="1" id="KW-0808">Transferase</keyword>
<reference evidence="2" key="1">
    <citation type="submission" date="2020-05" db="EMBL/GenBank/DDBJ databases">
        <authorList>
            <person name="Chiriac C."/>
            <person name="Salcher M."/>
            <person name="Ghai R."/>
            <person name="Kavagutti S V."/>
        </authorList>
    </citation>
    <scope>NUCLEOTIDE SEQUENCE</scope>
</reference>
<dbReference type="InterPro" id="IPR003673">
    <property type="entry name" value="CoA-Trfase_fam_III"/>
</dbReference>
<dbReference type="Pfam" id="PF02515">
    <property type="entry name" value="CoA_transf_3"/>
    <property type="match status" value="2"/>
</dbReference>
<dbReference type="PANTHER" id="PTHR48207">
    <property type="entry name" value="SUCCINATE--HYDROXYMETHYLGLUTARATE COA-TRANSFERASE"/>
    <property type="match status" value="1"/>
</dbReference>
<dbReference type="AlphaFoldDB" id="A0A6J6UV86"/>
<dbReference type="GO" id="GO:0008410">
    <property type="term" value="F:CoA-transferase activity"/>
    <property type="evidence" value="ECO:0007669"/>
    <property type="project" value="TreeGrafter"/>
</dbReference>